<dbReference type="InterPro" id="IPR004638">
    <property type="entry name" value="EmrB-like"/>
</dbReference>
<feature type="transmembrane region" description="Helical" evidence="8">
    <location>
        <begin position="294"/>
        <end position="319"/>
    </location>
</feature>
<feature type="transmembrane region" description="Helical" evidence="8">
    <location>
        <begin position="157"/>
        <end position="179"/>
    </location>
</feature>
<dbReference type="InterPro" id="IPR011701">
    <property type="entry name" value="MFS"/>
</dbReference>
<keyword evidence="7 8" id="KW-0472">Membrane</keyword>
<dbReference type="Gene3D" id="1.20.1250.20">
    <property type="entry name" value="MFS general substrate transporter like domains"/>
    <property type="match status" value="1"/>
</dbReference>
<comment type="subcellular location">
    <subcellularLocation>
        <location evidence="1">Cell membrane</location>
        <topology evidence="1">Multi-pass membrane protein</topology>
    </subcellularLocation>
</comment>
<keyword evidence="4" id="KW-1003">Cell membrane</keyword>
<feature type="transmembrane region" description="Helical" evidence="8">
    <location>
        <begin position="458"/>
        <end position="476"/>
    </location>
</feature>
<evidence type="ECO:0000313" key="10">
    <source>
        <dbReference type="EMBL" id="MCK9878887.1"/>
    </source>
</evidence>
<dbReference type="EMBL" id="JALKFT010000051">
    <property type="protein sequence ID" value="MCK9878887.1"/>
    <property type="molecule type" value="Genomic_DNA"/>
</dbReference>
<feature type="domain" description="Major facilitator superfamily (MFS) profile" evidence="9">
    <location>
        <begin position="33"/>
        <end position="483"/>
    </location>
</feature>
<evidence type="ECO:0000256" key="6">
    <source>
        <dbReference type="ARBA" id="ARBA00022989"/>
    </source>
</evidence>
<dbReference type="RefSeq" id="WP_248826949.1">
    <property type="nucleotide sequence ID" value="NZ_JALKFT010000051.1"/>
</dbReference>
<feature type="transmembrane region" description="Helical" evidence="8">
    <location>
        <begin position="98"/>
        <end position="118"/>
    </location>
</feature>
<dbReference type="PROSITE" id="PS50850">
    <property type="entry name" value="MFS"/>
    <property type="match status" value="1"/>
</dbReference>
<dbReference type="NCBIfam" id="TIGR00711">
    <property type="entry name" value="efflux_EmrB"/>
    <property type="match status" value="1"/>
</dbReference>
<accession>A0ABT0K5A7</accession>
<feature type="transmembrane region" description="Helical" evidence="8">
    <location>
        <begin position="68"/>
        <end position="91"/>
    </location>
</feature>
<feature type="transmembrane region" description="Helical" evidence="8">
    <location>
        <begin position="33"/>
        <end position="56"/>
    </location>
</feature>
<keyword evidence="11" id="KW-1185">Reference proteome</keyword>
<comment type="similarity">
    <text evidence="2">Belongs to the major facilitator superfamily. EmrB family.</text>
</comment>
<feature type="transmembrane region" description="Helical" evidence="8">
    <location>
        <begin position="359"/>
        <end position="378"/>
    </location>
</feature>
<keyword evidence="3" id="KW-0813">Transport</keyword>
<dbReference type="PANTHER" id="PTHR42718">
    <property type="entry name" value="MAJOR FACILITATOR SUPERFAMILY MULTIDRUG TRANSPORTER MFSC"/>
    <property type="match status" value="1"/>
</dbReference>
<feature type="transmembrane region" description="Helical" evidence="8">
    <location>
        <begin position="423"/>
        <end position="446"/>
    </location>
</feature>
<dbReference type="Pfam" id="PF07690">
    <property type="entry name" value="MFS_1"/>
    <property type="match status" value="1"/>
</dbReference>
<evidence type="ECO:0000256" key="2">
    <source>
        <dbReference type="ARBA" id="ARBA00008537"/>
    </source>
</evidence>
<feature type="transmembrane region" description="Helical" evidence="8">
    <location>
        <begin position="250"/>
        <end position="273"/>
    </location>
</feature>
<dbReference type="PANTHER" id="PTHR42718:SF9">
    <property type="entry name" value="MAJOR FACILITATOR SUPERFAMILY MULTIDRUG TRANSPORTER MFSC"/>
    <property type="match status" value="1"/>
</dbReference>
<dbReference type="Gene3D" id="1.20.1720.10">
    <property type="entry name" value="Multidrug resistance protein D"/>
    <property type="match status" value="1"/>
</dbReference>
<evidence type="ECO:0000256" key="5">
    <source>
        <dbReference type="ARBA" id="ARBA00022692"/>
    </source>
</evidence>
<dbReference type="InterPro" id="IPR020846">
    <property type="entry name" value="MFS_dom"/>
</dbReference>
<evidence type="ECO:0000259" key="9">
    <source>
        <dbReference type="PROSITE" id="PS50850"/>
    </source>
</evidence>
<proteinExistence type="inferred from homology"/>
<evidence type="ECO:0000313" key="11">
    <source>
        <dbReference type="Proteomes" id="UP001201873"/>
    </source>
</evidence>
<feature type="transmembrane region" description="Helical" evidence="8">
    <location>
        <begin position="384"/>
        <end position="402"/>
    </location>
</feature>
<keyword evidence="6 8" id="KW-1133">Transmembrane helix</keyword>
<sequence>MADTVDERVGAADDQAGAEVAADDRLDRGLRRFIAVVLLGGILGILDGSVVAVGVHTLAADLDSSVTTIGWVSTAYLLTLTAMIPITAWAVDRVGSRRLWLGGLALFLAASLASGLAWNVGALVGFRVLQGVGAGILDPLVLTLLARAAGPARAGRVMGLMGMVLSAGPVLGLVVGGLVLEAGSWRWMFLINLPIGALAFAGALRVLPADPPRGQQMGDRLDVVGVALFGPGFAALVLALSQAGERSAVAVWQVLVPGALGLALLVGYGLHAAGLVRRRRAPLIDLRLFANPRFTAAVVVMNLVGLATFANLFALPLYYQQYGHGSLAAGLLAAPFAVGAIIAMPLSGRLSDRLGARELARGGALVAAVGGLVLTRVGASTGEVWPAIAALVVGLGLGFVGAPTMGSLYRVLPPPLVAQGSSVLYILNQLGAAIGIAVVTLILAVVGRDDLIAGFHGVSWFAIAALAVILAATPLLPGRPDNTAALDAATEPAEVPRQSG</sequence>
<evidence type="ECO:0000256" key="3">
    <source>
        <dbReference type="ARBA" id="ARBA00022448"/>
    </source>
</evidence>
<feature type="transmembrane region" description="Helical" evidence="8">
    <location>
        <begin position="224"/>
        <end position="244"/>
    </location>
</feature>
<dbReference type="InterPro" id="IPR036259">
    <property type="entry name" value="MFS_trans_sf"/>
</dbReference>
<reference evidence="10 11" key="1">
    <citation type="submission" date="2022-04" db="EMBL/GenBank/DDBJ databases">
        <title>Genome diversity in the genus Frankia.</title>
        <authorList>
            <person name="Carlos-Shanley C."/>
            <person name="Hahn D."/>
        </authorList>
    </citation>
    <scope>NUCLEOTIDE SEQUENCE [LARGE SCALE GENOMIC DNA]</scope>
    <source>
        <strain evidence="10 11">Ag45/Mut15</strain>
    </source>
</reference>
<evidence type="ECO:0000256" key="7">
    <source>
        <dbReference type="ARBA" id="ARBA00023136"/>
    </source>
</evidence>
<evidence type="ECO:0000256" key="1">
    <source>
        <dbReference type="ARBA" id="ARBA00004651"/>
    </source>
</evidence>
<dbReference type="SUPFAM" id="SSF103473">
    <property type="entry name" value="MFS general substrate transporter"/>
    <property type="match status" value="1"/>
</dbReference>
<gene>
    <name evidence="10" type="ORF">MXD59_24525</name>
</gene>
<evidence type="ECO:0000256" key="4">
    <source>
        <dbReference type="ARBA" id="ARBA00022475"/>
    </source>
</evidence>
<keyword evidence="5 8" id="KW-0812">Transmembrane</keyword>
<evidence type="ECO:0000256" key="8">
    <source>
        <dbReference type="SAM" id="Phobius"/>
    </source>
</evidence>
<dbReference type="Proteomes" id="UP001201873">
    <property type="component" value="Unassembled WGS sequence"/>
</dbReference>
<protein>
    <submittedName>
        <fullName evidence="10">DHA2 family efflux MFS transporter permease subunit</fullName>
    </submittedName>
</protein>
<feature type="transmembrane region" description="Helical" evidence="8">
    <location>
        <begin position="325"/>
        <end position="347"/>
    </location>
</feature>
<organism evidence="10 11">
    <name type="scientific">Frankia umida</name>
    <dbReference type="NCBI Taxonomy" id="573489"/>
    <lineage>
        <taxon>Bacteria</taxon>
        <taxon>Bacillati</taxon>
        <taxon>Actinomycetota</taxon>
        <taxon>Actinomycetes</taxon>
        <taxon>Frankiales</taxon>
        <taxon>Frankiaceae</taxon>
        <taxon>Frankia</taxon>
    </lineage>
</organism>
<feature type="transmembrane region" description="Helical" evidence="8">
    <location>
        <begin position="185"/>
        <end position="204"/>
    </location>
</feature>
<name>A0ABT0K5A7_9ACTN</name>
<comment type="caution">
    <text evidence="10">The sequence shown here is derived from an EMBL/GenBank/DDBJ whole genome shotgun (WGS) entry which is preliminary data.</text>
</comment>